<dbReference type="Pfam" id="PF22621">
    <property type="entry name" value="CurL-like_PKS_C"/>
    <property type="match status" value="1"/>
</dbReference>
<dbReference type="Gene3D" id="3.30.70.3290">
    <property type="match status" value="1"/>
</dbReference>
<dbReference type="PROSITE" id="PS00012">
    <property type="entry name" value="PHOSPHOPANTETHEINE"/>
    <property type="match status" value="1"/>
</dbReference>
<dbReference type="InterPro" id="IPR016039">
    <property type="entry name" value="Thiolase-like"/>
</dbReference>
<dbReference type="InterPro" id="IPR057326">
    <property type="entry name" value="KR_dom"/>
</dbReference>
<feature type="region of interest" description="Disordered" evidence="9">
    <location>
        <begin position="1510"/>
        <end position="1540"/>
    </location>
</feature>
<feature type="region of interest" description="Disordered" evidence="9">
    <location>
        <begin position="910"/>
        <end position="932"/>
    </location>
</feature>
<dbReference type="Gene3D" id="3.40.366.10">
    <property type="entry name" value="Malonyl-Coenzyme A Acyl Carrier Protein, domain 2"/>
    <property type="match status" value="1"/>
</dbReference>
<dbReference type="Pfam" id="PF00698">
    <property type="entry name" value="Acyl_transf_1"/>
    <property type="match status" value="1"/>
</dbReference>
<dbReference type="InterPro" id="IPR049552">
    <property type="entry name" value="PKS_DH_N"/>
</dbReference>
<keyword evidence="14" id="KW-1185">Reference proteome</keyword>
<evidence type="ECO:0000256" key="7">
    <source>
        <dbReference type="ARBA" id="ARBA00023315"/>
    </source>
</evidence>
<organism evidence="13 14">
    <name type="scientific">Streptomyces lunalinharesii</name>
    <dbReference type="NCBI Taxonomy" id="333384"/>
    <lineage>
        <taxon>Bacteria</taxon>
        <taxon>Bacillati</taxon>
        <taxon>Actinomycetota</taxon>
        <taxon>Actinomycetes</taxon>
        <taxon>Kitasatosporales</taxon>
        <taxon>Streptomycetaceae</taxon>
        <taxon>Streptomyces</taxon>
    </lineage>
</organism>
<dbReference type="PANTHER" id="PTHR43775">
    <property type="entry name" value="FATTY ACID SYNTHASE"/>
    <property type="match status" value="1"/>
</dbReference>
<gene>
    <name evidence="13" type="ORF">GCM10009864_48110</name>
</gene>
<feature type="region of interest" description="N-terminal hotdog fold" evidence="8">
    <location>
        <begin position="1409"/>
        <end position="1535"/>
    </location>
</feature>
<dbReference type="SMART" id="SM00823">
    <property type="entry name" value="PKS_PP"/>
    <property type="match status" value="1"/>
</dbReference>
<dbReference type="SUPFAM" id="SSF55048">
    <property type="entry name" value="Probable ACP-binding domain of malonyl-CoA ACP transacylase"/>
    <property type="match status" value="1"/>
</dbReference>
<dbReference type="Gene3D" id="3.10.129.110">
    <property type="entry name" value="Polyketide synthase dehydratase"/>
    <property type="match status" value="1"/>
</dbReference>
<dbReference type="InterPro" id="IPR050091">
    <property type="entry name" value="PKS_NRPS_Biosynth_Enz"/>
</dbReference>
<dbReference type="SMART" id="SM00822">
    <property type="entry name" value="PKS_KR"/>
    <property type="match status" value="1"/>
</dbReference>
<reference evidence="13 14" key="1">
    <citation type="journal article" date="2019" name="Int. J. Syst. Evol. Microbiol.">
        <title>The Global Catalogue of Microorganisms (GCM) 10K type strain sequencing project: providing services to taxonomists for standard genome sequencing and annotation.</title>
        <authorList>
            <consortium name="The Broad Institute Genomics Platform"/>
            <consortium name="The Broad Institute Genome Sequencing Center for Infectious Disease"/>
            <person name="Wu L."/>
            <person name="Ma J."/>
        </authorList>
    </citation>
    <scope>NUCLEOTIDE SEQUENCE [LARGE SCALE GENOMIC DNA]</scope>
    <source>
        <strain evidence="13 14">JCM 16374</strain>
    </source>
</reference>
<feature type="active site" description="Proton acceptor; for dehydratase activity" evidence="8">
    <location>
        <position position="1440"/>
    </location>
</feature>
<keyword evidence="4" id="KW-0808">Transferase</keyword>
<dbReference type="InterPro" id="IPR016035">
    <property type="entry name" value="Acyl_Trfase/lysoPLipase"/>
</dbReference>
<keyword evidence="5" id="KW-0045">Antibiotic biosynthesis</keyword>
<evidence type="ECO:0000313" key="13">
    <source>
        <dbReference type="EMBL" id="GAA2672075.1"/>
    </source>
</evidence>
<dbReference type="Pfam" id="PF00550">
    <property type="entry name" value="PP-binding"/>
    <property type="match status" value="1"/>
</dbReference>
<dbReference type="PROSITE" id="PS52019">
    <property type="entry name" value="PKS_MFAS_DH"/>
    <property type="match status" value="1"/>
</dbReference>
<dbReference type="Gene3D" id="3.40.47.10">
    <property type="match status" value="1"/>
</dbReference>
<protein>
    <submittedName>
        <fullName evidence="13">Type I polyketide synthase</fullName>
    </submittedName>
</protein>
<dbReference type="Gene3D" id="1.10.1200.10">
    <property type="entry name" value="ACP-like"/>
    <property type="match status" value="1"/>
</dbReference>
<dbReference type="InterPro" id="IPR014043">
    <property type="entry name" value="Acyl_transferase_dom"/>
</dbReference>
<dbReference type="InterPro" id="IPR036736">
    <property type="entry name" value="ACP-like_sf"/>
</dbReference>
<evidence type="ECO:0000256" key="2">
    <source>
        <dbReference type="ARBA" id="ARBA00022450"/>
    </source>
</evidence>
<evidence type="ECO:0000256" key="6">
    <source>
        <dbReference type="ARBA" id="ARBA00023268"/>
    </source>
</evidence>
<dbReference type="InterPro" id="IPR014030">
    <property type="entry name" value="Ketoacyl_synth_N"/>
</dbReference>
<dbReference type="PROSITE" id="PS52004">
    <property type="entry name" value="KS3_2"/>
    <property type="match status" value="1"/>
</dbReference>
<dbReference type="InterPro" id="IPR001227">
    <property type="entry name" value="Ac_transferase_dom_sf"/>
</dbReference>
<dbReference type="InterPro" id="IPR042104">
    <property type="entry name" value="PKS_dehydratase_sf"/>
</dbReference>
<feature type="active site" description="Proton donor; for dehydratase activity" evidence="8">
    <location>
        <position position="1609"/>
    </location>
</feature>
<accession>A0ABN3SA95</accession>
<dbReference type="InterPro" id="IPR013968">
    <property type="entry name" value="PKS_KR"/>
</dbReference>
<keyword evidence="2" id="KW-0596">Phosphopantetheine</keyword>
<name>A0ABN3SA95_9ACTN</name>
<dbReference type="InterPro" id="IPR009081">
    <property type="entry name" value="PP-bd_ACP"/>
</dbReference>
<dbReference type="SMART" id="SM00826">
    <property type="entry name" value="PKS_DH"/>
    <property type="match status" value="1"/>
</dbReference>
<evidence type="ECO:0000256" key="5">
    <source>
        <dbReference type="ARBA" id="ARBA00023194"/>
    </source>
</evidence>
<dbReference type="PANTHER" id="PTHR43775:SF51">
    <property type="entry name" value="INACTIVE PHENOLPHTHIOCEROL SYNTHESIS POLYKETIDE SYNTHASE TYPE I PKS1-RELATED"/>
    <property type="match status" value="1"/>
</dbReference>
<evidence type="ECO:0000256" key="4">
    <source>
        <dbReference type="ARBA" id="ARBA00022679"/>
    </source>
</evidence>
<dbReference type="Pfam" id="PF21089">
    <property type="entry name" value="PKS_DH_N"/>
    <property type="match status" value="1"/>
</dbReference>
<dbReference type="Pfam" id="PF14765">
    <property type="entry name" value="PS-DH"/>
    <property type="match status" value="1"/>
</dbReference>
<evidence type="ECO:0000256" key="9">
    <source>
        <dbReference type="SAM" id="MobiDB-lite"/>
    </source>
</evidence>
<dbReference type="InterPro" id="IPR036291">
    <property type="entry name" value="NAD(P)-bd_dom_sf"/>
</dbReference>
<evidence type="ECO:0000259" key="12">
    <source>
        <dbReference type="PROSITE" id="PS52019"/>
    </source>
</evidence>
<feature type="region of interest" description="Disordered" evidence="9">
    <location>
        <begin position="1768"/>
        <end position="1792"/>
    </location>
</feature>
<dbReference type="Pfam" id="PF00109">
    <property type="entry name" value="ketoacyl-synt"/>
    <property type="match status" value="1"/>
</dbReference>
<dbReference type="InterPro" id="IPR020807">
    <property type="entry name" value="PKS_DH"/>
</dbReference>
<dbReference type="SUPFAM" id="SSF53901">
    <property type="entry name" value="Thiolase-like"/>
    <property type="match status" value="1"/>
</dbReference>
<keyword evidence="3" id="KW-0597">Phosphoprotein</keyword>
<evidence type="ECO:0000256" key="8">
    <source>
        <dbReference type="PROSITE-ProRule" id="PRU01363"/>
    </source>
</evidence>
<keyword evidence="6" id="KW-0511">Multifunctional enzyme</keyword>
<evidence type="ECO:0000259" key="10">
    <source>
        <dbReference type="PROSITE" id="PS50075"/>
    </source>
</evidence>
<dbReference type="SUPFAM" id="SSF52151">
    <property type="entry name" value="FabD/lysophospholipase-like"/>
    <property type="match status" value="1"/>
</dbReference>
<comment type="pathway">
    <text evidence="1">Antibiotic biosynthesis.</text>
</comment>
<dbReference type="InterPro" id="IPR006162">
    <property type="entry name" value="Ppantetheine_attach_site"/>
</dbReference>
<dbReference type="InterPro" id="IPR020841">
    <property type="entry name" value="PKS_Beta-ketoAc_synthase_dom"/>
</dbReference>
<proteinExistence type="predicted"/>
<feature type="domain" description="Carrier" evidence="10">
    <location>
        <begin position="1794"/>
        <end position="1869"/>
    </location>
</feature>
<dbReference type="SMART" id="SM00825">
    <property type="entry name" value="PKS_KS"/>
    <property type="match status" value="1"/>
</dbReference>
<dbReference type="SUPFAM" id="SSF51735">
    <property type="entry name" value="NAD(P)-binding Rossmann-fold domains"/>
    <property type="match status" value="2"/>
</dbReference>
<feature type="domain" description="PKS/mFAS DH" evidence="12">
    <location>
        <begin position="1409"/>
        <end position="1691"/>
    </location>
</feature>
<keyword evidence="7" id="KW-0012">Acyltransferase</keyword>
<dbReference type="PROSITE" id="PS00606">
    <property type="entry name" value="KS3_1"/>
    <property type="match status" value="1"/>
</dbReference>
<evidence type="ECO:0000259" key="11">
    <source>
        <dbReference type="PROSITE" id="PS52004"/>
    </source>
</evidence>
<evidence type="ECO:0000313" key="14">
    <source>
        <dbReference type="Proteomes" id="UP001500994"/>
    </source>
</evidence>
<dbReference type="InterPro" id="IPR016036">
    <property type="entry name" value="Malonyl_transacylase_ACP-bd"/>
</dbReference>
<dbReference type="CDD" id="cd00833">
    <property type="entry name" value="PKS"/>
    <property type="match status" value="1"/>
</dbReference>
<dbReference type="Pfam" id="PF02801">
    <property type="entry name" value="Ketoacyl-synt_C"/>
    <property type="match status" value="1"/>
</dbReference>
<sequence length="1875" mass="203723">MSTGLEIAIVGMACRYPGAENVGQFWNNLRDGVESLTHFDADALAEAGVPPALLDHPDYVKARGILADPALFDAEFFQITPREAELIDPQHRFFLECAWEALEDSGYANERRPAATGVYAGCYENTYLRHLQAHPELTEAAGWLLTHLSNEADYLATRTAYKLDLRGPAVSVQTACSTSLVAVHLAGQALLSGSCDLALAGGSTVRAEHTEGYRYEPGGILSPDGHCRSFDAQAQGTVSSSGVGVVVLKRLEDALADRDTVHAVIKGSAINNDGAAKVGFSAPSVTGQARAVRAAHLMADVDPGTIGYVEAHGSATALGDPIEVEGLTRAFRAGTDRTGQCALGSVKSNIGHTHAAAGLAGLIKTTLALRHRRIPPSLHYHRPNPDIDFDRSPFHVCTELTDWKTDETPRRAGVSSFGTGGTNAHAVLEEAPARPTTSATRPWHLLLLSGRTDTALEAATGRLATHLRETPDQHLTDVAYTLQAGRTPFTHRQALVCRDATDAAEALATRDPRRLLRQRQHTGQRSTRPVAFMFSGLGDQYPHMAHDLYTHEPVFRREIDRCAQLFQPHLDIDLRTLLYPTDRAPEAPAPHGGGLDLRRMLGRGAPPSPGAAELHHTRYAQPATFMVEWALAQLWQDWGVTPQALIGYSIGEWVAACVAEVLSLEDATRLVARRALLIDRLDGGAMLAVSLPEAAARAVDDRLCVAALNGPALTVLAGPTDAVAEVERRLTDDEIACRRLQTTHAFHSRMMEPARAPFTELTRTVTLRPPRIPYLSNVTGTWITDAEATDPTYWARHMCQTVRFSSGVQELWQDPDRILLEVGPGQAYSSLALQLLPEDGDGSRTALSSLPAAHDDQGAGPFLLATLGRLWLAGLEPDWDRVHSGAEPGRVPLPTYPFQRQRYWIDLPTTPGRDAHRPPGTQAPTPASTDPLRKLPDLADWFSVPTWTSTAPPAPVDDEELAAHPQRWLLFLDDLGFGERLAGRLRRTGHDVTTVAPAARFHHDDRHATLDPDRTEDYHALLRDLAAHDRLPHTVAHLWTVTADAPAPPGPDRYDDHRRRGFASLLALTQAWGALGTDDPLHLAVVSNGLRQVTDGEPISPEKATVTGPCLVAPQEHPRLTTQSIDLGPATDRPRLTDRALDRLLTELVRRPATDPVVAHRGRTRFTPGWQPLPLARPAHRPPRIRDHGVYLITGGLGGIGRTLAAHLARTARARLVLVGRSALPARHDWDDWLATHDADDATATKIRDVTALEELGAQVLVLTADVTDAPQMRTALATARERFGPLDGVIHAAGIPGGGLMQLKDPATAHAVLAPKVHGTLVLDSLLRESPLDFLLLCSSTIAVSGGLGQVDYCSANAFLDAYARYRSTADGPHTVAVNWDAWQEVGMAVNTLTPAAPPHPEHRPVDHPLLHTCLATTPTHAVYATRFTSPDDWLVDEHRMLGHPVIPGTAYLEMVRAAVADQGHGHLVDFEDVLFLAPVVLGDGQAREVHVVLEKHADAYQFSVASRAGHPGTSGPHWTEHVTGRVRPAPPRPATDTPPQAIPDLIARHALRDAGAVTHHGPMTFGPRSQCVERVWVGEGHVLARLAVPEPYADEVTALGLHPFLLDVATGFVSLYLERDYLMPLRYRAIDMHAPLPPRLHTLLTQRTEGAGTPHETRSFDVTLLDEDGRVLLTVRDFVMKKARALDTKLVALRDGTSDEVPAFRHPHPPGPSHEENAFRAHLETGILPAEGTDAFERILARDVTPQVIVATKDLTALMGNVGALRPEPADPQPTTPPRAHARPPLATPYVAPTTPLQQRLADLWRDHIGVEPVGIHDNFYDLGGHSLLGITLVARIRETCQVHLTLQTLFDHLTVAALADVLTEPTPQTERT</sequence>
<dbReference type="Pfam" id="PF08659">
    <property type="entry name" value="KR"/>
    <property type="match status" value="1"/>
</dbReference>
<dbReference type="InterPro" id="IPR049900">
    <property type="entry name" value="PKS_mFAS_DH"/>
</dbReference>
<dbReference type="SMART" id="SM00827">
    <property type="entry name" value="PKS_AT"/>
    <property type="match status" value="1"/>
</dbReference>
<dbReference type="Proteomes" id="UP001500994">
    <property type="component" value="Unassembled WGS sequence"/>
</dbReference>
<feature type="domain" description="Ketosynthase family 3 (KS3)" evidence="11">
    <location>
        <begin position="4"/>
        <end position="430"/>
    </location>
</feature>
<dbReference type="PROSITE" id="PS50075">
    <property type="entry name" value="CARRIER"/>
    <property type="match status" value="1"/>
</dbReference>
<dbReference type="EMBL" id="BAAARK010000016">
    <property type="protein sequence ID" value="GAA2672075.1"/>
    <property type="molecule type" value="Genomic_DNA"/>
</dbReference>
<dbReference type="InterPro" id="IPR020806">
    <property type="entry name" value="PKS_PP-bd"/>
</dbReference>
<feature type="region of interest" description="C-terminal hotdog fold" evidence="8">
    <location>
        <begin position="1549"/>
        <end position="1691"/>
    </location>
</feature>
<dbReference type="InterPro" id="IPR049551">
    <property type="entry name" value="PKS_DH_C"/>
</dbReference>
<dbReference type="Gene3D" id="3.30.70.250">
    <property type="entry name" value="Malonyl-CoA ACP transacylase, ACP-binding"/>
    <property type="match status" value="1"/>
</dbReference>
<evidence type="ECO:0000256" key="3">
    <source>
        <dbReference type="ARBA" id="ARBA00022553"/>
    </source>
</evidence>
<comment type="caution">
    <text evidence="13">The sequence shown here is derived from an EMBL/GenBank/DDBJ whole genome shotgun (WGS) entry which is preliminary data.</text>
</comment>
<evidence type="ECO:0000256" key="1">
    <source>
        <dbReference type="ARBA" id="ARBA00004792"/>
    </source>
</evidence>
<dbReference type="Gene3D" id="3.40.50.720">
    <property type="entry name" value="NAD(P)-binding Rossmann-like Domain"/>
    <property type="match status" value="1"/>
</dbReference>
<dbReference type="RefSeq" id="WP_344579432.1">
    <property type="nucleotide sequence ID" value="NZ_BAAARK010000016.1"/>
</dbReference>
<dbReference type="InterPro" id="IPR018201">
    <property type="entry name" value="Ketoacyl_synth_AS"/>
</dbReference>
<dbReference type="CDD" id="cd08953">
    <property type="entry name" value="KR_2_SDR_x"/>
    <property type="match status" value="1"/>
</dbReference>
<dbReference type="SUPFAM" id="SSF47336">
    <property type="entry name" value="ACP-like"/>
    <property type="match status" value="1"/>
</dbReference>
<dbReference type="InterPro" id="IPR014031">
    <property type="entry name" value="Ketoacyl_synth_C"/>
</dbReference>